<accession>A0A562MKF8</accession>
<name>A0A562MKF8_9SPHI</name>
<dbReference type="EMBL" id="VLKR01000010">
    <property type="protein sequence ID" value="TWI20350.1"/>
    <property type="molecule type" value="Genomic_DNA"/>
</dbReference>
<dbReference type="RefSeq" id="WP_145328019.1">
    <property type="nucleotide sequence ID" value="NZ_VLKR01000010.1"/>
</dbReference>
<organism evidence="7 8">
    <name type="scientific">Sphingobacterium siyangense</name>
    <dbReference type="NCBI Taxonomy" id="459529"/>
    <lineage>
        <taxon>Bacteria</taxon>
        <taxon>Pseudomonadati</taxon>
        <taxon>Bacteroidota</taxon>
        <taxon>Sphingobacteriia</taxon>
        <taxon>Sphingobacteriales</taxon>
        <taxon>Sphingobacteriaceae</taxon>
        <taxon>Sphingobacterium</taxon>
    </lineage>
</organism>
<feature type="transmembrane region" description="Helical" evidence="5">
    <location>
        <begin position="84"/>
        <end position="107"/>
    </location>
</feature>
<protein>
    <recommendedName>
        <fullName evidence="6">Methylamine utilisation protein MauE domain-containing protein</fullName>
    </recommendedName>
</protein>
<keyword evidence="2 5" id="KW-0812">Transmembrane</keyword>
<comment type="subcellular location">
    <subcellularLocation>
        <location evidence="1">Membrane</location>
        <topology evidence="1">Multi-pass membrane protein</topology>
    </subcellularLocation>
</comment>
<dbReference type="AlphaFoldDB" id="A0A562MKF8"/>
<dbReference type="InterPro" id="IPR009908">
    <property type="entry name" value="Methylamine_util_MauE"/>
</dbReference>
<feature type="transmembrane region" description="Helical" evidence="5">
    <location>
        <begin position="58"/>
        <end position="77"/>
    </location>
</feature>
<keyword evidence="3 5" id="KW-1133">Transmembrane helix</keyword>
<dbReference type="Proteomes" id="UP000315908">
    <property type="component" value="Unassembled WGS sequence"/>
</dbReference>
<keyword evidence="4 5" id="KW-0472">Membrane</keyword>
<evidence type="ECO:0000313" key="7">
    <source>
        <dbReference type="EMBL" id="TWI20350.1"/>
    </source>
</evidence>
<comment type="caution">
    <text evidence="7">The sequence shown here is derived from an EMBL/GenBank/DDBJ whole genome shotgun (WGS) entry which is preliminary data.</text>
</comment>
<feature type="transmembrane region" description="Helical" evidence="5">
    <location>
        <begin position="20"/>
        <end position="38"/>
    </location>
</feature>
<evidence type="ECO:0000256" key="5">
    <source>
        <dbReference type="SAM" id="Phobius"/>
    </source>
</evidence>
<evidence type="ECO:0000259" key="6">
    <source>
        <dbReference type="Pfam" id="PF07291"/>
    </source>
</evidence>
<dbReference type="OrthoDB" id="673785at2"/>
<reference evidence="7 8" key="1">
    <citation type="journal article" date="2015" name="Stand. Genomic Sci.">
        <title>Genomic Encyclopedia of Bacterial and Archaeal Type Strains, Phase III: the genomes of soil and plant-associated and newly described type strains.</title>
        <authorList>
            <person name="Whitman W.B."/>
            <person name="Woyke T."/>
            <person name="Klenk H.P."/>
            <person name="Zhou Y."/>
            <person name="Lilburn T.G."/>
            <person name="Beck B.J."/>
            <person name="De Vos P."/>
            <person name="Vandamme P."/>
            <person name="Eisen J.A."/>
            <person name="Garrity G."/>
            <person name="Hugenholtz P."/>
            <person name="Kyrpides N.C."/>
        </authorList>
    </citation>
    <scope>NUCLEOTIDE SEQUENCE [LARGE SCALE GENOMIC DNA]</scope>
    <source>
        <strain evidence="7 8">CGMCC 1.6855</strain>
    </source>
</reference>
<evidence type="ECO:0000313" key="8">
    <source>
        <dbReference type="Proteomes" id="UP000315908"/>
    </source>
</evidence>
<feature type="transmembrane region" description="Helical" evidence="5">
    <location>
        <begin position="127"/>
        <end position="145"/>
    </location>
</feature>
<dbReference type="GO" id="GO:0016020">
    <property type="term" value="C:membrane"/>
    <property type="evidence" value="ECO:0007669"/>
    <property type="project" value="UniProtKB-SubCell"/>
</dbReference>
<evidence type="ECO:0000256" key="1">
    <source>
        <dbReference type="ARBA" id="ARBA00004141"/>
    </source>
</evidence>
<feature type="domain" description="Methylamine utilisation protein MauE" evidence="6">
    <location>
        <begin position="18"/>
        <end position="142"/>
    </location>
</feature>
<dbReference type="GO" id="GO:0030416">
    <property type="term" value="P:methylamine metabolic process"/>
    <property type="evidence" value="ECO:0007669"/>
    <property type="project" value="InterPro"/>
</dbReference>
<evidence type="ECO:0000256" key="2">
    <source>
        <dbReference type="ARBA" id="ARBA00022692"/>
    </source>
</evidence>
<proteinExistence type="predicted"/>
<dbReference type="Pfam" id="PF07291">
    <property type="entry name" value="MauE"/>
    <property type="match status" value="1"/>
</dbReference>
<evidence type="ECO:0000256" key="4">
    <source>
        <dbReference type="ARBA" id="ARBA00023136"/>
    </source>
</evidence>
<evidence type="ECO:0000256" key="3">
    <source>
        <dbReference type="ARBA" id="ARBA00022989"/>
    </source>
</evidence>
<sequence length="176" mass="19641">METKAKHIANPKWKNRSLDVMVLVLMFLWIPVSIDKLIDFSAFKSGILNQPFSNTIGNILIYTLPTLECTLVISLLFKKSRGFGLLLSTALMLAFTGYIGTALLGAWEKLPCGCGSVISGMSWLQHFFFNLFFLGSSGWGLYLWYKSRGSKAGGETTEGGSAKRQYEKSIYFNLKI</sequence>
<gene>
    <name evidence="7" type="ORF">IQ31_02305</name>
</gene>